<evidence type="ECO:0000256" key="6">
    <source>
        <dbReference type="ARBA" id="ARBA00023277"/>
    </source>
</evidence>
<evidence type="ECO:0000256" key="4">
    <source>
        <dbReference type="ARBA" id="ARBA00022777"/>
    </source>
</evidence>
<dbReference type="Pfam" id="PF17042">
    <property type="entry name" value="NBD_C"/>
    <property type="match status" value="1"/>
</dbReference>
<feature type="domain" description="Four-carbon acid sugar kinase N-terminal" evidence="7">
    <location>
        <begin position="8"/>
        <end position="252"/>
    </location>
</feature>
<dbReference type="AlphaFoldDB" id="A0A3S2VAM3"/>
<keyword evidence="10" id="KW-1185">Reference proteome</keyword>
<proteinExistence type="inferred from homology"/>
<evidence type="ECO:0000313" key="10">
    <source>
        <dbReference type="Proteomes" id="UP000282759"/>
    </source>
</evidence>
<evidence type="ECO:0000259" key="7">
    <source>
        <dbReference type="Pfam" id="PF07005"/>
    </source>
</evidence>
<dbReference type="GO" id="GO:0016301">
    <property type="term" value="F:kinase activity"/>
    <property type="evidence" value="ECO:0007669"/>
    <property type="project" value="UniProtKB-KW"/>
</dbReference>
<evidence type="ECO:0000256" key="5">
    <source>
        <dbReference type="ARBA" id="ARBA00022840"/>
    </source>
</evidence>
<keyword evidence="6" id="KW-0119">Carbohydrate metabolism</keyword>
<dbReference type="Gene3D" id="3.40.50.10840">
    <property type="entry name" value="Putative sugar-binding, N-terminal domain"/>
    <property type="match status" value="1"/>
</dbReference>
<dbReference type="GO" id="GO:0005524">
    <property type="term" value="F:ATP binding"/>
    <property type="evidence" value="ECO:0007669"/>
    <property type="project" value="UniProtKB-KW"/>
</dbReference>
<keyword evidence="2" id="KW-0808">Transferase</keyword>
<keyword evidence="3" id="KW-0547">Nucleotide-binding</keyword>
<evidence type="ECO:0000259" key="8">
    <source>
        <dbReference type="Pfam" id="PF17042"/>
    </source>
</evidence>
<organism evidence="9 10">
    <name type="scientific">Mucilaginibacter limnophilus</name>
    <dbReference type="NCBI Taxonomy" id="1932778"/>
    <lineage>
        <taxon>Bacteria</taxon>
        <taxon>Pseudomonadati</taxon>
        <taxon>Bacteroidota</taxon>
        <taxon>Sphingobacteriia</taxon>
        <taxon>Sphingobacteriales</taxon>
        <taxon>Sphingobacteriaceae</taxon>
        <taxon>Mucilaginibacter</taxon>
    </lineage>
</organism>
<evidence type="ECO:0000256" key="2">
    <source>
        <dbReference type="ARBA" id="ARBA00022679"/>
    </source>
</evidence>
<keyword evidence="5" id="KW-0067">ATP-binding</keyword>
<comment type="caution">
    <text evidence="9">The sequence shown here is derived from an EMBL/GenBank/DDBJ whole genome shotgun (WGS) entry which is preliminary data.</text>
</comment>
<name>A0A3S2VAM3_9SPHI</name>
<feature type="domain" description="Four-carbon acid sugar kinase nucleotide binding" evidence="8">
    <location>
        <begin position="277"/>
        <end position="446"/>
    </location>
</feature>
<sequence length="460" mass="49833">MADKMLLSFYGDDFTGSTDVMEALTLSGIPAALFLTPPTHDELKIFRLKNTKTDIAAFGVAGVSRSMSVSEMESELPAIFEKLATIPTKYFHYKVCSTFDSSPRQGSIGRAIDIALEYFPSKWVPLLVAAPALNRFCVFGNLFARVDGQTYRLDRHPTMSVHPATPMDESDLRLHLGKQTNRPIKLVDVQTLESSKVAEIFTRQLISENNVPVVLFDALHNEHLSVCGQAIDALNSGERQLIVGSSGVEYALGDLLKSDAVSGYSIPDNIDTTEQVIVIAGSCSPGTKRQIEYAIEEGFEAIKVNTAELADALSTEKEVERVATKALYALQNNRDIILYTALGPHDDDISKTKEILDNKGISANAIGKQLGSVLKKLLNEYHSSRVVVAGGDTSGYVSRALGIYAFELLAPIAPGAPLCTAHSTINAFDGLQVALKGGQNGDDQYFIKVKNAGTSQKQVI</sequence>
<dbReference type="RefSeq" id="WP_127703279.1">
    <property type="nucleotide sequence ID" value="NZ_SACK01000001.1"/>
</dbReference>
<dbReference type="Pfam" id="PF07005">
    <property type="entry name" value="SBD_N"/>
    <property type="match status" value="1"/>
</dbReference>
<evidence type="ECO:0000313" key="9">
    <source>
        <dbReference type="EMBL" id="RVU02913.1"/>
    </source>
</evidence>
<protein>
    <submittedName>
        <fullName evidence="9">Four-carbon acid sugar kinase family protein</fullName>
    </submittedName>
</protein>
<dbReference type="InterPro" id="IPR042213">
    <property type="entry name" value="NBD_C_sf"/>
</dbReference>
<gene>
    <name evidence="9" type="ORF">EOD41_02955</name>
</gene>
<evidence type="ECO:0000256" key="3">
    <source>
        <dbReference type="ARBA" id="ARBA00022741"/>
    </source>
</evidence>
<dbReference type="InterPro" id="IPR031475">
    <property type="entry name" value="NBD_C"/>
</dbReference>
<dbReference type="InterPro" id="IPR010737">
    <property type="entry name" value="4-carb_acid_sugar_kinase_N"/>
</dbReference>
<dbReference type="Gene3D" id="3.40.980.20">
    <property type="entry name" value="Four-carbon acid sugar kinase, nucleotide binding domain"/>
    <property type="match status" value="1"/>
</dbReference>
<dbReference type="EMBL" id="SACK01000001">
    <property type="protein sequence ID" value="RVU02913.1"/>
    <property type="molecule type" value="Genomic_DNA"/>
</dbReference>
<dbReference type="SUPFAM" id="SSF142764">
    <property type="entry name" value="YgbK-like"/>
    <property type="match status" value="1"/>
</dbReference>
<evidence type="ECO:0000256" key="1">
    <source>
        <dbReference type="ARBA" id="ARBA00005715"/>
    </source>
</evidence>
<comment type="similarity">
    <text evidence="1">Belongs to the four-carbon acid sugar kinase family.</text>
</comment>
<reference evidence="9 10" key="1">
    <citation type="submission" date="2019-01" db="EMBL/GenBank/DDBJ databases">
        <authorList>
            <person name="Chen W.-M."/>
        </authorList>
    </citation>
    <scope>NUCLEOTIDE SEQUENCE [LARGE SCALE GENOMIC DNA]</scope>
    <source>
        <strain evidence="9 10">YBJ-36</strain>
    </source>
</reference>
<dbReference type="OrthoDB" id="9778478at2"/>
<keyword evidence="4 9" id="KW-0418">Kinase</keyword>
<dbReference type="InterPro" id="IPR037051">
    <property type="entry name" value="4-carb_acid_sugar_kinase_N_sf"/>
</dbReference>
<accession>A0A3S2VAM3</accession>
<dbReference type="Proteomes" id="UP000282759">
    <property type="component" value="Unassembled WGS sequence"/>
</dbReference>